<protein>
    <recommendedName>
        <fullName evidence="4">CHY-type domain-containing protein</fullName>
    </recommendedName>
</protein>
<dbReference type="KEGG" id="scib:HUG20_05375"/>
<organism evidence="5 6">
    <name type="scientific">Salicibibacter cibi</name>
    <dbReference type="NCBI Taxonomy" id="2743001"/>
    <lineage>
        <taxon>Bacteria</taxon>
        <taxon>Bacillati</taxon>
        <taxon>Bacillota</taxon>
        <taxon>Bacilli</taxon>
        <taxon>Bacillales</taxon>
        <taxon>Bacillaceae</taxon>
        <taxon>Salicibibacter</taxon>
    </lineage>
</organism>
<reference evidence="5 6" key="1">
    <citation type="submission" date="2020-06" db="EMBL/GenBank/DDBJ databases">
        <title>Genomic analysis of Salicibibacter sp. NKC21-4.</title>
        <authorList>
            <person name="Oh Y.J."/>
        </authorList>
    </citation>
    <scope>NUCLEOTIDE SEQUENCE [LARGE SCALE GENOMIC DNA]</scope>
    <source>
        <strain evidence="5 6">NKC21-4</strain>
    </source>
</reference>
<proteinExistence type="predicted"/>
<dbReference type="PROSITE" id="PS51266">
    <property type="entry name" value="ZF_CHY"/>
    <property type="match status" value="1"/>
</dbReference>
<dbReference type="InterPro" id="IPR037274">
    <property type="entry name" value="Znf_CHY_sf"/>
</dbReference>
<evidence type="ECO:0000256" key="1">
    <source>
        <dbReference type="ARBA" id="ARBA00022723"/>
    </source>
</evidence>
<dbReference type="GO" id="GO:0008270">
    <property type="term" value="F:zinc ion binding"/>
    <property type="evidence" value="ECO:0007669"/>
    <property type="project" value="UniProtKB-KW"/>
</dbReference>
<dbReference type="SUPFAM" id="SSF161219">
    <property type="entry name" value="CHY zinc finger-like"/>
    <property type="match status" value="1"/>
</dbReference>
<dbReference type="RefSeq" id="WP_200088906.1">
    <property type="nucleotide sequence ID" value="NZ_CP054706.1"/>
</dbReference>
<accession>A0A7T6ZAE6</accession>
<evidence type="ECO:0000256" key="2">
    <source>
        <dbReference type="ARBA" id="ARBA00022771"/>
    </source>
</evidence>
<evidence type="ECO:0000313" key="6">
    <source>
        <dbReference type="Proteomes" id="UP000595349"/>
    </source>
</evidence>
<keyword evidence="6" id="KW-1185">Reference proteome</keyword>
<sequence length="109" mass="12865">MKRVYGKKIDRQTRCIHYSSDKDIIAIKFHCCGKYYPCYQCHQESEAHAISVWPSDQFGERAILCGVCGYEHTIRAYLATDRCLKCHSIFNEGCKFHYHLYFERNEAND</sequence>
<keyword evidence="1" id="KW-0479">Metal-binding</keyword>
<dbReference type="PANTHER" id="PTHR28082:SF1">
    <property type="entry name" value="HELPER OF TIM PROTEIN 13"/>
    <property type="match status" value="1"/>
</dbReference>
<dbReference type="PIRSF" id="PIRSF017292">
    <property type="entry name" value="UCP017292_Znf_CHY"/>
    <property type="match status" value="1"/>
</dbReference>
<evidence type="ECO:0000256" key="3">
    <source>
        <dbReference type="ARBA" id="ARBA00022833"/>
    </source>
</evidence>
<gene>
    <name evidence="5" type="ORF">HUG20_05375</name>
</gene>
<dbReference type="InterPro" id="IPR016694">
    <property type="entry name" value="UCP017292"/>
</dbReference>
<dbReference type="Proteomes" id="UP000595349">
    <property type="component" value="Chromosome"/>
</dbReference>
<keyword evidence="2" id="KW-0863">Zinc-finger</keyword>
<dbReference type="EMBL" id="CP054706">
    <property type="protein sequence ID" value="QQK79376.1"/>
    <property type="molecule type" value="Genomic_DNA"/>
</dbReference>
<dbReference type="InterPro" id="IPR052604">
    <property type="entry name" value="Mito_Tim_assembly_helper"/>
</dbReference>
<dbReference type="PANTHER" id="PTHR28082">
    <property type="entry name" value="ZINC FINGER PROTEIN"/>
    <property type="match status" value="1"/>
</dbReference>
<name>A0A7T6ZAE6_9BACI</name>
<dbReference type="InterPro" id="IPR008913">
    <property type="entry name" value="Znf_CHY"/>
</dbReference>
<dbReference type="AlphaFoldDB" id="A0A7T6ZAE6"/>
<evidence type="ECO:0000259" key="4">
    <source>
        <dbReference type="PROSITE" id="PS51266"/>
    </source>
</evidence>
<dbReference type="Pfam" id="PF05495">
    <property type="entry name" value="zf-CHY"/>
    <property type="match status" value="1"/>
</dbReference>
<keyword evidence="3" id="KW-0862">Zinc</keyword>
<evidence type="ECO:0000313" key="5">
    <source>
        <dbReference type="EMBL" id="QQK79376.1"/>
    </source>
</evidence>
<feature type="domain" description="CHY-type" evidence="4">
    <location>
        <begin position="8"/>
        <end position="88"/>
    </location>
</feature>